<gene>
    <name evidence="1" type="ORF">LITE_LOCUS41863</name>
</gene>
<protein>
    <submittedName>
        <fullName evidence="1">Uncharacterized protein</fullName>
    </submittedName>
</protein>
<name>A0AAV0Q911_9ROSI</name>
<organism evidence="1 2">
    <name type="scientific">Linum tenue</name>
    <dbReference type="NCBI Taxonomy" id="586396"/>
    <lineage>
        <taxon>Eukaryota</taxon>
        <taxon>Viridiplantae</taxon>
        <taxon>Streptophyta</taxon>
        <taxon>Embryophyta</taxon>
        <taxon>Tracheophyta</taxon>
        <taxon>Spermatophyta</taxon>
        <taxon>Magnoliopsida</taxon>
        <taxon>eudicotyledons</taxon>
        <taxon>Gunneridae</taxon>
        <taxon>Pentapetalae</taxon>
        <taxon>rosids</taxon>
        <taxon>fabids</taxon>
        <taxon>Malpighiales</taxon>
        <taxon>Linaceae</taxon>
        <taxon>Linum</taxon>
    </lineage>
</organism>
<accession>A0AAV0Q911</accession>
<sequence length="46" mass="5269">MVAVLQRVETFSYLAYRISVLRVKYSTKMHCVGHGLKSKKVKNSLV</sequence>
<dbReference type="Proteomes" id="UP001154282">
    <property type="component" value="Unassembled WGS sequence"/>
</dbReference>
<dbReference type="AlphaFoldDB" id="A0AAV0Q911"/>
<evidence type="ECO:0000313" key="1">
    <source>
        <dbReference type="EMBL" id="CAI0540853.1"/>
    </source>
</evidence>
<dbReference type="EMBL" id="CAMGYJ010000009">
    <property type="protein sequence ID" value="CAI0540853.1"/>
    <property type="molecule type" value="Genomic_DNA"/>
</dbReference>
<evidence type="ECO:0000313" key="2">
    <source>
        <dbReference type="Proteomes" id="UP001154282"/>
    </source>
</evidence>
<keyword evidence="2" id="KW-1185">Reference proteome</keyword>
<proteinExistence type="predicted"/>
<reference evidence="1" key="1">
    <citation type="submission" date="2022-08" db="EMBL/GenBank/DDBJ databases">
        <authorList>
            <person name="Gutierrez-Valencia J."/>
        </authorList>
    </citation>
    <scope>NUCLEOTIDE SEQUENCE</scope>
</reference>
<comment type="caution">
    <text evidence="1">The sequence shown here is derived from an EMBL/GenBank/DDBJ whole genome shotgun (WGS) entry which is preliminary data.</text>
</comment>